<proteinExistence type="predicted"/>
<dbReference type="SMART" id="SM00248">
    <property type="entry name" value="ANK"/>
    <property type="match status" value="8"/>
</dbReference>
<dbReference type="Pfam" id="PF12796">
    <property type="entry name" value="Ank_2"/>
    <property type="match status" value="2"/>
</dbReference>
<evidence type="ECO:0000313" key="9">
    <source>
        <dbReference type="RefSeq" id="XP_022299049.1"/>
    </source>
</evidence>
<dbReference type="RefSeq" id="XP_022299052.1">
    <property type="nucleotide sequence ID" value="XM_022443344.1"/>
</dbReference>
<evidence type="ECO:0000256" key="3">
    <source>
        <dbReference type="PROSITE-ProRule" id="PRU00023"/>
    </source>
</evidence>
<dbReference type="RefSeq" id="XP_022299050.1">
    <property type="nucleotide sequence ID" value="XM_022443342.1"/>
</dbReference>
<protein>
    <submittedName>
        <fullName evidence="6 7">Uncharacterized protein LOC111107917 isoform X1</fullName>
    </submittedName>
</protein>
<sequence>MSSRYNQFFLVVLGCAFVCISFRLIDVSAMDTRVKRSTDYGYDFNVTLVEHCPMNRSEHEKAEIRMGCHESQSYHCIPDKKHSTLIEFCYPRKQSLVQSGNCLELEYPGYLNNVNCENFTVGCPDTFYLSNEIYNYKACLSVAFGCFTADKSCLQEMFTRTHTLRVCACDTENLSFYIVLGFLLFIVTIIGILIVLFILKREKVLLCMENLKKAQTFVGDGEKVPLRDKHQQDKSHDRKEKNIDFKGCELPGTSDTRAYGKQTDEAESCRDRAAKLMVYNDDYWLDNLNVDKNTDGLNPEIRMLHDAIINCNEREFEHLLSNSSIKTSMLEQLNHRGFNSLHLAARVGKLKFFRQILSQNVDIQSKAIDGRNCLHIGAYNGNYQICKYILENHKDMFLTKDRYNMNPAHWAALGGQENILSLMMEFECNVSEKTPKYEENLILFACMNASLSVCEFVQSRKEIAYLLNAQNSEGWNSIQYAAKSGNIDVFRFLVENGVDIRNKSLKTGKNCLQIACEKGNKEVCEYILEKAPDLVKGTDKYEHHVGHFVAKSGDTEILRLLIEEIKKSNLYFPLEQGTIDNINILHIACRHARYDMCVEIADKYPNLIDKTTERGWNAALFITEKSGAEKDRVACLLYLQKRNLNVYHVTRSGKTILYNACVNRSTSMVKFLLKYYPDLLQIEKSMNPRKAARSKEIEEIFKHHIEDGLNKNESENL</sequence>
<accession>A0A8B8B6L5</accession>
<dbReference type="InterPro" id="IPR036770">
    <property type="entry name" value="Ankyrin_rpt-contain_sf"/>
</dbReference>
<evidence type="ECO:0000313" key="14">
    <source>
        <dbReference type="RefSeq" id="XP_022299055.1"/>
    </source>
</evidence>
<keyword evidence="4" id="KW-1133">Transmembrane helix</keyword>
<dbReference type="Proteomes" id="UP000694844">
    <property type="component" value="Chromosome 8"/>
</dbReference>
<keyword evidence="5" id="KW-1185">Reference proteome</keyword>
<evidence type="ECO:0000313" key="5">
    <source>
        <dbReference type="Proteomes" id="UP000694844"/>
    </source>
</evidence>
<dbReference type="RefSeq" id="XP_022299053.1">
    <property type="nucleotide sequence ID" value="XM_022443345.1"/>
</dbReference>
<keyword evidence="4" id="KW-0472">Membrane</keyword>
<evidence type="ECO:0000256" key="1">
    <source>
        <dbReference type="ARBA" id="ARBA00022737"/>
    </source>
</evidence>
<dbReference type="KEGG" id="cvn:111107917"/>
<organism evidence="5 10">
    <name type="scientific">Crassostrea virginica</name>
    <name type="common">Eastern oyster</name>
    <dbReference type="NCBI Taxonomy" id="6565"/>
    <lineage>
        <taxon>Eukaryota</taxon>
        <taxon>Metazoa</taxon>
        <taxon>Spiralia</taxon>
        <taxon>Lophotrochozoa</taxon>
        <taxon>Mollusca</taxon>
        <taxon>Bivalvia</taxon>
        <taxon>Autobranchia</taxon>
        <taxon>Pteriomorphia</taxon>
        <taxon>Ostreida</taxon>
        <taxon>Ostreoidea</taxon>
        <taxon>Ostreidae</taxon>
        <taxon>Crassostrea</taxon>
    </lineage>
</organism>
<evidence type="ECO:0000313" key="6">
    <source>
        <dbReference type="RefSeq" id="XP_022299046.1"/>
    </source>
</evidence>
<feature type="repeat" description="ANK" evidence="3">
    <location>
        <begin position="473"/>
        <end position="505"/>
    </location>
</feature>
<dbReference type="RefSeq" id="XP_022299047.1">
    <property type="nucleotide sequence ID" value="XM_022443339.1"/>
</dbReference>
<evidence type="ECO:0000313" key="10">
    <source>
        <dbReference type="RefSeq" id="XP_022299050.1"/>
    </source>
</evidence>
<dbReference type="OrthoDB" id="6080199at2759"/>
<feature type="transmembrane region" description="Helical" evidence="4">
    <location>
        <begin position="174"/>
        <end position="199"/>
    </location>
</feature>
<dbReference type="RefSeq" id="XP_022299054.1">
    <property type="nucleotide sequence ID" value="XM_022443346.1"/>
</dbReference>
<dbReference type="PROSITE" id="PS50297">
    <property type="entry name" value="ANK_REP_REGION"/>
    <property type="match status" value="1"/>
</dbReference>
<dbReference type="SUPFAM" id="SSF48403">
    <property type="entry name" value="Ankyrin repeat"/>
    <property type="match status" value="2"/>
</dbReference>
<dbReference type="InterPro" id="IPR002110">
    <property type="entry name" value="Ankyrin_rpt"/>
</dbReference>
<dbReference type="AlphaFoldDB" id="A0A8B8B6L5"/>
<evidence type="ECO:0000256" key="2">
    <source>
        <dbReference type="ARBA" id="ARBA00023043"/>
    </source>
</evidence>
<dbReference type="GeneID" id="111107917"/>
<keyword evidence="1" id="KW-0677">Repeat</keyword>
<dbReference type="Gene3D" id="1.25.40.20">
    <property type="entry name" value="Ankyrin repeat-containing domain"/>
    <property type="match status" value="3"/>
</dbReference>
<reference evidence="6 7" key="1">
    <citation type="submission" date="2025-04" db="UniProtKB">
        <authorList>
            <consortium name="RefSeq"/>
        </authorList>
    </citation>
    <scope>IDENTIFICATION</scope>
    <source>
        <tissue evidence="6 7">Whole sample</tissue>
    </source>
</reference>
<evidence type="ECO:0000256" key="4">
    <source>
        <dbReference type="SAM" id="Phobius"/>
    </source>
</evidence>
<evidence type="ECO:0000313" key="8">
    <source>
        <dbReference type="RefSeq" id="XP_022299048.1"/>
    </source>
</evidence>
<dbReference type="RefSeq" id="XP_022299055.1">
    <property type="nucleotide sequence ID" value="XM_022443347.1"/>
</dbReference>
<dbReference type="PANTHER" id="PTHR24123:SF33">
    <property type="entry name" value="PROTEIN HOS4"/>
    <property type="match status" value="1"/>
</dbReference>
<gene>
    <name evidence="6 7 8 9 10 11 12 13 14" type="primary">LOC111107917</name>
</gene>
<dbReference type="RefSeq" id="XP_022299049.1">
    <property type="nucleotide sequence ID" value="XM_022443341.1"/>
</dbReference>
<dbReference type="PANTHER" id="PTHR24123">
    <property type="entry name" value="ANKYRIN REPEAT-CONTAINING"/>
    <property type="match status" value="1"/>
</dbReference>
<dbReference type="InterPro" id="IPR051165">
    <property type="entry name" value="Multifunctional_ANK_Repeat"/>
</dbReference>
<dbReference type="RefSeq" id="XP_022299046.1">
    <property type="nucleotide sequence ID" value="XM_022443338.1"/>
</dbReference>
<evidence type="ECO:0000313" key="13">
    <source>
        <dbReference type="RefSeq" id="XP_022299054.1"/>
    </source>
</evidence>
<dbReference type="RefSeq" id="XP_022299048.1">
    <property type="nucleotide sequence ID" value="XM_022443340.1"/>
</dbReference>
<evidence type="ECO:0000313" key="12">
    <source>
        <dbReference type="RefSeq" id="XP_022299053.1"/>
    </source>
</evidence>
<feature type="repeat" description="ANK" evidence="3">
    <location>
        <begin position="336"/>
        <end position="368"/>
    </location>
</feature>
<dbReference type="PROSITE" id="PS51257">
    <property type="entry name" value="PROKAR_LIPOPROTEIN"/>
    <property type="match status" value="1"/>
</dbReference>
<evidence type="ECO:0000313" key="7">
    <source>
        <dbReference type="RefSeq" id="XP_022299047.1"/>
    </source>
</evidence>
<keyword evidence="4" id="KW-0812">Transmembrane</keyword>
<evidence type="ECO:0000313" key="11">
    <source>
        <dbReference type="RefSeq" id="XP_022299052.1"/>
    </source>
</evidence>
<name>A0A8B8B6L5_CRAVI</name>
<dbReference type="PROSITE" id="PS50088">
    <property type="entry name" value="ANK_REPEAT"/>
    <property type="match status" value="2"/>
</dbReference>
<keyword evidence="2 3" id="KW-0040">ANK repeat</keyword>